<dbReference type="AlphaFoldDB" id="A0A8T0H824"/>
<dbReference type="EMBL" id="CM026428">
    <property type="protein sequence ID" value="KAG0567400.1"/>
    <property type="molecule type" value="Genomic_DNA"/>
</dbReference>
<evidence type="ECO:0000313" key="3">
    <source>
        <dbReference type="Proteomes" id="UP000822688"/>
    </source>
</evidence>
<evidence type="ECO:0000313" key="2">
    <source>
        <dbReference type="EMBL" id="KAG0567400.1"/>
    </source>
</evidence>
<evidence type="ECO:0000256" key="1">
    <source>
        <dbReference type="SAM" id="MobiDB-lite"/>
    </source>
</evidence>
<gene>
    <name evidence="2" type="ORF">KC19_7G132400</name>
</gene>
<organism evidence="2 3">
    <name type="scientific">Ceratodon purpureus</name>
    <name type="common">Fire moss</name>
    <name type="synonym">Dicranum purpureum</name>
    <dbReference type="NCBI Taxonomy" id="3225"/>
    <lineage>
        <taxon>Eukaryota</taxon>
        <taxon>Viridiplantae</taxon>
        <taxon>Streptophyta</taxon>
        <taxon>Embryophyta</taxon>
        <taxon>Bryophyta</taxon>
        <taxon>Bryophytina</taxon>
        <taxon>Bryopsida</taxon>
        <taxon>Dicranidae</taxon>
        <taxon>Pseudoditrichales</taxon>
        <taxon>Ditrichaceae</taxon>
        <taxon>Ceratodon</taxon>
    </lineage>
</organism>
<keyword evidence="3" id="KW-1185">Reference proteome</keyword>
<sequence length="98" mass="11127">MMESVRQLPNVVTSHIPDKTTQKPETLTHQPFLIRKCKDLSNTLELKPGDLAYEFGGTRSEGWNCLFLLLGSDGSCSTNEPPHHELVMMRFTTMQILH</sequence>
<comment type="caution">
    <text evidence="2">The sequence shown here is derived from an EMBL/GenBank/DDBJ whole genome shotgun (WGS) entry which is preliminary data.</text>
</comment>
<name>A0A8T0H824_CERPU</name>
<feature type="region of interest" description="Disordered" evidence="1">
    <location>
        <begin position="1"/>
        <end position="24"/>
    </location>
</feature>
<accession>A0A8T0H824</accession>
<reference evidence="2" key="1">
    <citation type="submission" date="2020-06" db="EMBL/GenBank/DDBJ databases">
        <title>WGS assembly of Ceratodon purpureus strain R40.</title>
        <authorList>
            <person name="Carey S.B."/>
            <person name="Jenkins J."/>
            <person name="Shu S."/>
            <person name="Lovell J.T."/>
            <person name="Sreedasyam A."/>
            <person name="Maumus F."/>
            <person name="Tiley G.P."/>
            <person name="Fernandez-Pozo N."/>
            <person name="Barry K."/>
            <person name="Chen C."/>
            <person name="Wang M."/>
            <person name="Lipzen A."/>
            <person name="Daum C."/>
            <person name="Saski C.A."/>
            <person name="Payton A.C."/>
            <person name="Mcbreen J.C."/>
            <person name="Conrad R.E."/>
            <person name="Kollar L.M."/>
            <person name="Olsson S."/>
            <person name="Huttunen S."/>
            <person name="Landis J.B."/>
            <person name="Wickett N.J."/>
            <person name="Johnson M.G."/>
            <person name="Rensing S.A."/>
            <person name="Grimwood J."/>
            <person name="Schmutz J."/>
            <person name="Mcdaniel S.F."/>
        </authorList>
    </citation>
    <scope>NUCLEOTIDE SEQUENCE</scope>
    <source>
        <strain evidence="2">R40</strain>
    </source>
</reference>
<proteinExistence type="predicted"/>
<protein>
    <submittedName>
        <fullName evidence="2">Uncharacterized protein</fullName>
    </submittedName>
</protein>
<dbReference type="Proteomes" id="UP000822688">
    <property type="component" value="Chromosome 7"/>
</dbReference>